<reference evidence="1" key="1">
    <citation type="submission" date="2022-03" db="EMBL/GenBank/DDBJ databases">
        <authorList>
            <person name="Martin H S."/>
        </authorList>
    </citation>
    <scope>NUCLEOTIDE SEQUENCE</scope>
</reference>
<accession>A0ABN8J3Y6</accession>
<keyword evidence="2" id="KW-1185">Reference proteome</keyword>
<gene>
    <name evidence="1" type="ORF">IPOD504_LOCUS15691</name>
</gene>
<evidence type="ECO:0000313" key="1">
    <source>
        <dbReference type="EMBL" id="CAH2073556.1"/>
    </source>
</evidence>
<organism evidence="1 2">
    <name type="scientific">Iphiclides podalirius</name>
    <name type="common">scarce swallowtail</name>
    <dbReference type="NCBI Taxonomy" id="110791"/>
    <lineage>
        <taxon>Eukaryota</taxon>
        <taxon>Metazoa</taxon>
        <taxon>Ecdysozoa</taxon>
        <taxon>Arthropoda</taxon>
        <taxon>Hexapoda</taxon>
        <taxon>Insecta</taxon>
        <taxon>Pterygota</taxon>
        <taxon>Neoptera</taxon>
        <taxon>Endopterygota</taxon>
        <taxon>Lepidoptera</taxon>
        <taxon>Glossata</taxon>
        <taxon>Ditrysia</taxon>
        <taxon>Papilionoidea</taxon>
        <taxon>Papilionidae</taxon>
        <taxon>Papilioninae</taxon>
        <taxon>Iphiclides</taxon>
    </lineage>
</organism>
<name>A0ABN8J3Y6_9NEOP</name>
<sequence>MCTGGPVVSHARAPALTTRPIPASVFVLPAAARRRAVPTEGAEFRGYRIRYYAFCFATDRNLPDENRGPSQGQGILFPEEFKAFFLFLVASDDRGWWSSFEHE</sequence>
<proteinExistence type="predicted"/>
<evidence type="ECO:0000313" key="2">
    <source>
        <dbReference type="Proteomes" id="UP000837857"/>
    </source>
</evidence>
<dbReference type="Proteomes" id="UP000837857">
    <property type="component" value="Chromosome 7"/>
</dbReference>
<protein>
    <submittedName>
        <fullName evidence="1">Uncharacterized protein</fullName>
    </submittedName>
</protein>
<dbReference type="EMBL" id="OW152819">
    <property type="protein sequence ID" value="CAH2073556.1"/>
    <property type="molecule type" value="Genomic_DNA"/>
</dbReference>
<feature type="non-terminal residue" evidence="1">
    <location>
        <position position="103"/>
    </location>
</feature>